<evidence type="ECO:0000256" key="3">
    <source>
        <dbReference type="SAM" id="MobiDB-lite"/>
    </source>
</evidence>
<evidence type="ECO:0000256" key="2">
    <source>
        <dbReference type="SAM" id="Coils"/>
    </source>
</evidence>
<sequence length="1016" mass="113063">MPKLTHKEEEARKKEEERRLIAEKEAASKAAAKLAELQRLRELEIAEIKFRKAELDETRELLSRHHQALDKIQRERADDYIWYRYLLCDGLPNPIIEREINTYMSLWRTNEDRISMEDVMVDSVNAMKLIDELQTLIADLDENYSELERYRKVMQELRELVQEKVNRACVETLTKASHYADPETANLQKIRRYTFEETGITFSIPRVLTLSDCAFRIVFMKFDTYSVTSLSYRPRVYNGSEEKVSSITTIEGVRKGVADSAVAGLNGKPTGAEDGKEIGMAGKLEVKEENMKEEMRAAGEIEEMQKPANGTNATKVDTKSSVNIFDLLIEEQKEGVVEEEHKEEEKVVEIPEEDRAETPTKPLWSPIPLPEDAIDLCDYHVVGGVFQFDLLKLPRQPRMGRGWRWTNCVVPPLLTPFEYIVDTPQLEDEETETEEEGKAEEVKEGLEGQEQEEKGGQSQEEGTEQTVAEGGEVTAVNTDGTSVPVELDTDAPLDLHPSATSIKRIDAPEPNPPVEVKLRLPDCLIIPEEPVLACWDPENLIWRTNGVVINQFTPELNEISFITAVFGTFAVFQDFYLNMPFQHWEMRPLPRRVIKAQTEIAEVAGTNPSDKDMEPLPLDSSAPPEAANTAQQPPQRASQTNLAPQALPPPQPPVSVAAAAPLEIAAAAARGDEVTVATANGGAAAASPSLHPPPQMPAQPDALGPLDSMGVPDEIFLADKTEADQCLITITGAYIRVHLHVLDDRVAILAEDPKAILDPLKMAEEEAAAAAKAAGVATAPTATSDEAVDEAAVTTPATARRRLGGGGAAGPRASRVGAAIGGAVTDEGLGGQLELEHLTGRWFTPDELTCVLTASGVNIFPRPDSGTRVECIEKNPLTEQRLYEQMALLSPVMAFGWSHWNSACQDPSSIILVGAEHLDEDGPVDEERWRVYLMNRKYVYQLQIPESGDKFRPDPEPTLHRHADFYHMYMEIGSDKGKERVQGIQSRYFKTRQNKHVILFTYYSPGHLDRGWKLYN</sequence>
<reference evidence="7" key="3">
    <citation type="submission" date="2020-10" db="UniProtKB">
        <authorList>
            <consortium name="WormBaseParasite"/>
        </authorList>
    </citation>
    <scope>IDENTIFICATION</scope>
</reference>
<dbReference type="Pfam" id="PF15927">
    <property type="entry name" value="Casc1_N"/>
    <property type="match status" value="1"/>
</dbReference>
<evidence type="ECO:0000259" key="4">
    <source>
        <dbReference type="Pfam" id="PF15927"/>
    </source>
</evidence>
<dbReference type="GO" id="GO:0048487">
    <property type="term" value="F:beta-tubulin binding"/>
    <property type="evidence" value="ECO:0007669"/>
    <property type="project" value="TreeGrafter"/>
</dbReference>
<dbReference type="Proteomes" id="UP000492820">
    <property type="component" value="Unassembled WGS sequence"/>
</dbReference>
<reference evidence="5" key="2">
    <citation type="submission" date="2014-06" db="EMBL/GenBank/DDBJ databases">
        <authorList>
            <person name="Aslett M."/>
        </authorList>
    </citation>
    <scope>NUCLEOTIDE SEQUENCE</scope>
</reference>
<name>A0A068WF67_ECHGR</name>
<dbReference type="GO" id="GO:0008017">
    <property type="term" value="F:microtubule binding"/>
    <property type="evidence" value="ECO:0007669"/>
    <property type="project" value="TreeGrafter"/>
</dbReference>
<dbReference type="GO" id="GO:0005930">
    <property type="term" value="C:axoneme"/>
    <property type="evidence" value="ECO:0007669"/>
    <property type="project" value="TreeGrafter"/>
</dbReference>
<dbReference type="EMBL" id="LK028577">
    <property type="protein sequence ID" value="CDS17091.1"/>
    <property type="molecule type" value="Genomic_DNA"/>
</dbReference>
<accession>A0A068WF67</accession>
<feature type="region of interest" description="Disordered" evidence="3">
    <location>
        <begin position="336"/>
        <end position="364"/>
    </location>
</feature>
<feature type="region of interest" description="Disordered" evidence="3">
    <location>
        <begin position="602"/>
        <end position="655"/>
    </location>
</feature>
<feature type="compositionally biased region" description="Basic and acidic residues" evidence="3">
    <location>
        <begin position="439"/>
        <end position="455"/>
    </location>
</feature>
<dbReference type="WBParaSite" id="EgrG_000981500">
    <property type="protein sequence ID" value="EgrG_000981500"/>
    <property type="gene ID" value="EgrG_000981500"/>
</dbReference>
<feature type="compositionally biased region" description="Acidic residues" evidence="3">
    <location>
        <begin position="425"/>
        <end position="438"/>
    </location>
</feature>
<dbReference type="AlphaFoldDB" id="A0A068WF67"/>
<reference evidence="5 6" key="1">
    <citation type="journal article" date="2013" name="Nature">
        <title>The genomes of four tapeworm species reveal adaptations to parasitism.</title>
        <authorList>
            <person name="Tsai I.J."/>
            <person name="Zarowiecki M."/>
            <person name="Holroyd N."/>
            <person name="Garciarrubio A."/>
            <person name="Sanchez-Flores A."/>
            <person name="Brooks K.L."/>
            <person name="Tracey A."/>
            <person name="Bobes R.J."/>
            <person name="Fragoso G."/>
            <person name="Sciutto E."/>
            <person name="Aslett M."/>
            <person name="Beasley H."/>
            <person name="Bennett H.M."/>
            <person name="Cai J."/>
            <person name="Camicia F."/>
            <person name="Clark R."/>
            <person name="Cucher M."/>
            <person name="De Silva N."/>
            <person name="Day T.A."/>
            <person name="Deplazes P."/>
            <person name="Estrada K."/>
            <person name="Fernandez C."/>
            <person name="Holland P.W."/>
            <person name="Hou J."/>
            <person name="Hu S."/>
            <person name="Huckvale T."/>
            <person name="Hung S.S."/>
            <person name="Kamenetzky L."/>
            <person name="Keane J.A."/>
            <person name="Kiss F."/>
            <person name="Koziol U."/>
            <person name="Lambert O."/>
            <person name="Liu K."/>
            <person name="Luo X."/>
            <person name="Luo Y."/>
            <person name="Macchiaroli N."/>
            <person name="Nichol S."/>
            <person name="Paps J."/>
            <person name="Parkinson J."/>
            <person name="Pouchkina-Stantcheva N."/>
            <person name="Riddiford N."/>
            <person name="Rosenzvit M."/>
            <person name="Salinas G."/>
            <person name="Wasmuth J.D."/>
            <person name="Zamanian M."/>
            <person name="Zheng Y."/>
            <person name="Cai X."/>
            <person name="Soberon X."/>
            <person name="Olson P.D."/>
            <person name="Laclette J.P."/>
            <person name="Brehm K."/>
            <person name="Berriman M."/>
            <person name="Garciarrubio A."/>
            <person name="Bobes R.J."/>
            <person name="Fragoso G."/>
            <person name="Sanchez-Flores A."/>
            <person name="Estrada K."/>
            <person name="Cevallos M.A."/>
            <person name="Morett E."/>
            <person name="Gonzalez V."/>
            <person name="Portillo T."/>
            <person name="Ochoa-Leyva A."/>
            <person name="Jose M.V."/>
            <person name="Sciutto E."/>
            <person name="Landa A."/>
            <person name="Jimenez L."/>
            <person name="Valdes V."/>
            <person name="Carrero J.C."/>
            <person name="Larralde C."/>
            <person name="Morales-Montor J."/>
            <person name="Limon-Lason J."/>
            <person name="Soberon X."/>
            <person name="Laclette J.P."/>
        </authorList>
    </citation>
    <scope>NUCLEOTIDE SEQUENCE [LARGE SCALE GENOMIC DNA]</scope>
</reference>
<gene>
    <name evidence="5" type="ORF">EgrG_000981500</name>
</gene>
<evidence type="ECO:0000313" key="5">
    <source>
        <dbReference type="EMBL" id="CDS17091.1"/>
    </source>
</evidence>
<comment type="similarity">
    <text evidence="1">Belongs to the DNAI7 family.</text>
</comment>
<dbReference type="PANTHER" id="PTHR20929">
    <property type="entry name" value="LUNG ADENOMA SUSCEPTIBILITY 1-RELATED"/>
    <property type="match status" value="1"/>
</dbReference>
<feature type="region of interest" description="Disordered" evidence="3">
    <location>
        <begin position="780"/>
        <end position="812"/>
    </location>
</feature>
<feature type="compositionally biased region" description="Low complexity" evidence="3">
    <location>
        <begin position="456"/>
        <end position="467"/>
    </location>
</feature>
<keyword evidence="2" id="KW-0175">Coiled coil</keyword>
<dbReference type="PRINTS" id="PR02043">
    <property type="entry name" value="CANCERSCCP1"/>
</dbReference>
<evidence type="ECO:0000256" key="1">
    <source>
        <dbReference type="ARBA" id="ARBA00024332"/>
    </source>
</evidence>
<feature type="region of interest" description="Disordered" evidence="3">
    <location>
        <begin position="423"/>
        <end position="483"/>
    </location>
</feature>
<feature type="compositionally biased region" description="Polar residues" evidence="3">
    <location>
        <begin position="628"/>
        <end position="641"/>
    </location>
</feature>
<evidence type="ECO:0000313" key="6">
    <source>
        <dbReference type="Proteomes" id="UP000492820"/>
    </source>
</evidence>
<dbReference type="OrthoDB" id="297923at2759"/>
<organism evidence="5">
    <name type="scientific">Echinococcus granulosus</name>
    <name type="common">Hydatid tapeworm</name>
    <dbReference type="NCBI Taxonomy" id="6210"/>
    <lineage>
        <taxon>Eukaryota</taxon>
        <taxon>Metazoa</taxon>
        <taxon>Spiralia</taxon>
        <taxon>Lophotrochozoa</taxon>
        <taxon>Platyhelminthes</taxon>
        <taxon>Cestoda</taxon>
        <taxon>Eucestoda</taxon>
        <taxon>Cyclophyllidea</taxon>
        <taxon>Taeniidae</taxon>
        <taxon>Echinococcus</taxon>
        <taxon>Echinococcus granulosus group</taxon>
    </lineage>
</organism>
<dbReference type="InterPro" id="IPR023247">
    <property type="entry name" value="IC97/Dnai7-like"/>
</dbReference>
<feature type="domain" description="IC97/Casc1 N-terminal" evidence="4">
    <location>
        <begin position="11"/>
        <end position="191"/>
    </location>
</feature>
<dbReference type="InterPro" id="IPR031826">
    <property type="entry name" value="IC97/Casc1_N"/>
</dbReference>
<protein>
    <submittedName>
        <fullName evidence="5 7">Cancer susceptibility candidate protein 1</fullName>
    </submittedName>
</protein>
<proteinExistence type="inferred from homology"/>
<feature type="coiled-coil region" evidence="2">
    <location>
        <begin position="130"/>
        <end position="167"/>
    </location>
</feature>
<dbReference type="PANTHER" id="PTHR20929:SF11">
    <property type="entry name" value="DYNEIN AXONEMAL INTERMEDIATE CHAIN 7"/>
    <property type="match status" value="1"/>
</dbReference>
<evidence type="ECO:0000313" key="7">
    <source>
        <dbReference type="WBParaSite" id="EgrG_000981500"/>
    </source>
</evidence>
<feature type="compositionally biased region" description="Basic and acidic residues" evidence="3">
    <location>
        <begin position="336"/>
        <end position="349"/>
    </location>
</feature>